<evidence type="ECO:0000256" key="1">
    <source>
        <dbReference type="ARBA" id="ARBA00005622"/>
    </source>
</evidence>
<dbReference type="RefSeq" id="WP_167392632.1">
    <property type="nucleotide sequence ID" value="NZ_PVTK01000001.1"/>
</dbReference>
<keyword evidence="4" id="KW-1185">Reference proteome</keyword>
<dbReference type="Gene3D" id="3.40.50.1820">
    <property type="entry name" value="alpha/beta hydrolase"/>
    <property type="match status" value="1"/>
</dbReference>
<dbReference type="InterPro" id="IPR052558">
    <property type="entry name" value="Siderophore_Hydrolase_D"/>
</dbReference>
<gene>
    <name evidence="3" type="ORF">B0H98_101190</name>
</gene>
<comment type="caution">
    <text evidence="3">The sequence shown here is derived from an EMBL/GenBank/DDBJ whole genome shotgun (WGS) entry which is preliminary data.</text>
</comment>
<name>A0A2T0V7P2_9GAMM</name>
<organism evidence="3 4">
    <name type="scientific">Vreelandella songnenensis</name>
    <dbReference type="NCBI Taxonomy" id="1176243"/>
    <lineage>
        <taxon>Bacteria</taxon>
        <taxon>Pseudomonadati</taxon>
        <taxon>Pseudomonadota</taxon>
        <taxon>Gammaproteobacteria</taxon>
        <taxon>Oceanospirillales</taxon>
        <taxon>Halomonadaceae</taxon>
        <taxon>Vreelandella</taxon>
    </lineage>
</organism>
<protein>
    <recommendedName>
        <fullName evidence="5">Alpha/beta superfamily hydrolase</fullName>
    </recommendedName>
</protein>
<dbReference type="PANTHER" id="PTHR40841">
    <property type="entry name" value="SIDEROPHORE TRIACETYLFUSARININE C ESTERASE"/>
    <property type="match status" value="1"/>
</dbReference>
<evidence type="ECO:0000313" key="4">
    <source>
        <dbReference type="Proteomes" id="UP000237647"/>
    </source>
</evidence>
<evidence type="ECO:0008006" key="5">
    <source>
        <dbReference type="Google" id="ProtNLM"/>
    </source>
</evidence>
<dbReference type="PANTHER" id="PTHR40841:SF2">
    <property type="entry name" value="SIDEROPHORE-DEGRADING ESTERASE (EUROFUNG)"/>
    <property type="match status" value="1"/>
</dbReference>
<evidence type="ECO:0000256" key="2">
    <source>
        <dbReference type="ARBA" id="ARBA00022801"/>
    </source>
</evidence>
<dbReference type="Pfam" id="PF00756">
    <property type="entry name" value="Esterase"/>
    <property type="match status" value="1"/>
</dbReference>
<dbReference type="EMBL" id="PVTK01000001">
    <property type="protein sequence ID" value="PRY66212.1"/>
    <property type="molecule type" value="Genomic_DNA"/>
</dbReference>
<dbReference type="AlphaFoldDB" id="A0A2T0V7P2"/>
<dbReference type="SUPFAM" id="SSF53474">
    <property type="entry name" value="alpha/beta-Hydrolases"/>
    <property type="match status" value="1"/>
</dbReference>
<dbReference type="InterPro" id="IPR000801">
    <property type="entry name" value="Esterase-like"/>
</dbReference>
<proteinExistence type="inferred from homology"/>
<reference evidence="3 4" key="1">
    <citation type="submission" date="2018-03" db="EMBL/GenBank/DDBJ databases">
        <title>Genomic Encyclopedia of Type Strains, Phase III (KMG-III): the genomes of soil and plant-associated and newly described type strains.</title>
        <authorList>
            <person name="Whitman W."/>
        </authorList>
    </citation>
    <scope>NUCLEOTIDE SEQUENCE [LARGE SCALE GENOMIC DNA]</scope>
    <source>
        <strain evidence="3 4">CGMCC 1.12152</strain>
    </source>
</reference>
<accession>A0A2T0V7P2</accession>
<evidence type="ECO:0000313" key="3">
    <source>
        <dbReference type="EMBL" id="PRY66212.1"/>
    </source>
</evidence>
<dbReference type="Proteomes" id="UP000237647">
    <property type="component" value="Unassembled WGS sequence"/>
</dbReference>
<dbReference type="GO" id="GO:0016788">
    <property type="term" value="F:hydrolase activity, acting on ester bonds"/>
    <property type="evidence" value="ECO:0007669"/>
    <property type="project" value="TreeGrafter"/>
</dbReference>
<keyword evidence="2" id="KW-0378">Hydrolase</keyword>
<sequence>MAYSASPGEVTLPGTSQFLLTAPEPEREYLIQVSIPDAAPPDAGYPVLYLLDGNARFPLVQAARDTLTRQEPDGASNSLLIVAIGYPDTERFNRERRSEDFTPDISADGAHSQYAFGGAERFLEFIQTRLKPAIQQRFAVDSGQEAILGHSYGGLFVLHALLTRPSSFDTYIAISPSLWWYGDTPLDRLASRYAVSSALPDTRLMLGVGEDEQPGHDQPDTSERVSRQRTRAMVDNTRAFAEWFGARQDVNVSLTVFPGENHGSVMWPATRQALEFLNEPPQ</sequence>
<dbReference type="InterPro" id="IPR029058">
    <property type="entry name" value="AB_hydrolase_fold"/>
</dbReference>
<comment type="similarity">
    <text evidence="1">Belongs to the esterase D family.</text>
</comment>